<dbReference type="EMBL" id="PQIB02000003">
    <property type="protein sequence ID" value="RLN29515.1"/>
    <property type="molecule type" value="Genomic_DNA"/>
</dbReference>
<name>A0A3L6T139_PANMI</name>
<organism evidence="2 3">
    <name type="scientific">Panicum miliaceum</name>
    <name type="common">Proso millet</name>
    <name type="synonym">Broomcorn millet</name>
    <dbReference type="NCBI Taxonomy" id="4540"/>
    <lineage>
        <taxon>Eukaryota</taxon>
        <taxon>Viridiplantae</taxon>
        <taxon>Streptophyta</taxon>
        <taxon>Embryophyta</taxon>
        <taxon>Tracheophyta</taxon>
        <taxon>Spermatophyta</taxon>
        <taxon>Magnoliopsida</taxon>
        <taxon>Liliopsida</taxon>
        <taxon>Poales</taxon>
        <taxon>Poaceae</taxon>
        <taxon>PACMAD clade</taxon>
        <taxon>Panicoideae</taxon>
        <taxon>Panicodae</taxon>
        <taxon>Paniceae</taxon>
        <taxon>Panicinae</taxon>
        <taxon>Panicum</taxon>
        <taxon>Panicum sect. Panicum</taxon>
    </lineage>
</organism>
<proteinExistence type="predicted"/>
<sequence length="79" mass="8118">MATRAPACAASELVDKGRESAAVLHALLVGQQPAVGAVATPRSLRELTGGGTRKRKPERGYGPAPPPATSSKRTRLNAS</sequence>
<evidence type="ECO:0000313" key="3">
    <source>
        <dbReference type="Proteomes" id="UP000275267"/>
    </source>
</evidence>
<dbReference type="Proteomes" id="UP000275267">
    <property type="component" value="Unassembled WGS sequence"/>
</dbReference>
<reference evidence="3" key="1">
    <citation type="journal article" date="2019" name="Nat. Commun.">
        <title>The genome of broomcorn millet.</title>
        <authorList>
            <person name="Zou C."/>
            <person name="Miki D."/>
            <person name="Li D."/>
            <person name="Tang Q."/>
            <person name="Xiao L."/>
            <person name="Rajput S."/>
            <person name="Deng P."/>
            <person name="Jia W."/>
            <person name="Huang R."/>
            <person name="Zhang M."/>
            <person name="Sun Y."/>
            <person name="Hu J."/>
            <person name="Fu X."/>
            <person name="Schnable P.S."/>
            <person name="Li F."/>
            <person name="Zhang H."/>
            <person name="Feng B."/>
            <person name="Zhu X."/>
            <person name="Liu R."/>
            <person name="Schnable J.C."/>
            <person name="Zhu J.-K."/>
            <person name="Zhang H."/>
        </authorList>
    </citation>
    <scope>NUCLEOTIDE SEQUENCE [LARGE SCALE GENOMIC DNA]</scope>
</reference>
<dbReference type="AlphaFoldDB" id="A0A3L6T139"/>
<gene>
    <name evidence="2" type="ORF">C2845_PM05G34380</name>
</gene>
<evidence type="ECO:0000256" key="1">
    <source>
        <dbReference type="SAM" id="MobiDB-lite"/>
    </source>
</evidence>
<evidence type="ECO:0000313" key="2">
    <source>
        <dbReference type="EMBL" id="RLN29515.1"/>
    </source>
</evidence>
<keyword evidence="3" id="KW-1185">Reference proteome</keyword>
<comment type="caution">
    <text evidence="2">The sequence shown here is derived from an EMBL/GenBank/DDBJ whole genome shotgun (WGS) entry which is preliminary data.</text>
</comment>
<feature type="region of interest" description="Disordered" evidence="1">
    <location>
        <begin position="40"/>
        <end position="79"/>
    </location>
</feature>
<accession>A0A3L6T139</accession>
<protein>
    <submittedName>
        <fullName evidence="2">WRKY transcription factor 70</fullName>
    </submittedName>
</protein>